<evidence type="ECO:0000313" key="3">
    <source>
        <dbReference type="Proteomes" id="UP001225316"/>
    </source>
</evidence>
<name>A0ABU1AWS4_9BACT</name>
<protein>
    <submittedName>
        <fullName evidence="2">Uncharacterized protein</fullName>
    </submittedName>
</protein>
<keyword evidence="3" id="KW-1185">Reference proteome</keyword>
<dbReference type="EMBL" id="JARXHW010000035">
    <property type="protein sequence ID" value="MDQ8208605.1"/>
    <property type="molecule type" value="Genomic_DNA"/>
</dbReference>
<comment type="caution">
    <text evidence="2">The sequence shown here is derived from an EMBL/GenBank/DDBJ whole genome shotgun (WGS) entry which is preliminary data.</text>
</comment>
<proteinExistence type="predicted"/>
<feature type="chain" id="PRO_5045842584" evidence="1">
    <location>
        <begin position="21"/>
        <end position="158"/>
    </location>
</feature>
<sequence length="158" mass="18050">MRYLLCLLPLLVGLQLQLQAVENATHLRGINFLYMNIDSSFATEVTATERLDLSDIMELSLRRGEIELRNFIANKPELNVPLIVLSIDTSNRVSTGQFDLILQIRDHVTIDRNKDKTVATTFELRRTARSDVNEVDTIKATLRELMAEFVAIYTKENP</sequence>
<dbReference type="RefSeq" id="WP_308951227.1">
    <property type="nucleotide sequence ID" value="NZ_JARXHW010000035.1"/>
</dbReference>
<feature type="signal peptide" evidence="1">
    <location>
        <begin position="1"/>
        <end position="20"/>
    </location>
</feature>
<accession>A0ABU1AWS4</accession>
<dbReference type="Proteomes" id="UP001225316">
    <property type="component" value="Unassembled WGS sequence"/>
</dbReference>
<evidence type="ECO:0000313" key="2">
    <source>
        <dbReference type="EMBL" id="MDQ8208605.1"/>
    </source>
</evidence>
<organism evidence="2 3">
    <name type="scientific">Thalassobacterium maritimum</name>
    <dbReference type="NCBI Taxonomy" id="3041265"/>
    <lineage>
        <taxon>Bacteria</taxon>
        <taxon>Pseudomonadati</taxon>
        <taxon>Verrucomicrobiota</taxon>
        <taxon>Opitutia</taxon>
        <taxon>Puniceicoccales</taxon>
        <taxon>Coraliomargaritaceae</taxon>
        <taxon>Thalassobacterium</taxon>
    </lineage>
</organism>
<reference evidence="2 3" key="1">
    <citation type="submission" date="2023-04" db="EMBL/GenBank/DDBJ databases">
        <title>A novel bacteria isolated from coastal sediment.</title>
        <authorList>
            <person name="Liu X.-J."/>
            <person name="Du Z.-J."/>
        </authorList>
    </citation>
    <scope>NUCLEOTIDE SEQUENCE [LARGE SCALE GENOMIC DNA]</scope>
    <source>
        <strain evidence="2 3">SDUM461003</strain>
    </source>
</reference>
<gene>
    <name evidence="2" type="ORF">QEH52_13855</name>
</gene>
<keyword evidence="1" id="KW-0732">Signal</keyword>
<evidence type="ECO:0000256" key="1">
    <source>
        <dbReference type="SAM" id="SignalP"/>
    </source>
</evidence>